<protein>
    <submittedName>
        <fullName evidence="1">Uncharacterized protein</fullName>
    </submittedName>
</protein>
<accession>A0ABW3CTC2</accession>
<sequence length="154" mass="16824">MSRVYFHSPSGTAELLGAERAHAGIVFRNVALGALGAFHHRERLLELVNPNHDMARHRTDGEMVTWAHWLGTALFTDRGGTATPLLVHRGAPVNGALLLANTAIAAGSDAVRVLTRLDQQCEIHGYVEGPNRAWLADIIDQGLDAGIMRRTLRY</sequence>
<reference evidence="2" key="1">
    <citation type="journal article" date="2019" name="Int. J. Syst. Evol. Microbiol.">
        <title>The Global Catalogue of Microorganisms (GCM) 10K type strain sequencing project: providing services to taxonomists for standard genome sequencing and annotation.</title>
        <authorList>
            <consortium name="The Broad Institute Genomics Platform"/>
            <consortium name="The Broad Institute Genome Sequencing Center for Infectious Disease"/>
            <person name="Wu L."/>
            <person name="Ma J."/>
        </authorList>
    </citation>
    <scope>NUCLEOTIDE SEQUENCE [LARGE SCALE GENOMIC DNA]</scope>
    <source>
        <strain evidence="2">JCM 31696</strain>
    </source>
</reference>
<dbReference type="EMBL" id="JBHTIR010004264">
    <property type="protein sequence ID" value="MFD0856802.1"/>
    <property type="molecule type" value="Genomic_DNA"/>
</dbReference>
<proteinExistence type="predicted"/>
<keyword evidence="2" id="KW-1185">Reference proteome</keyword>
<gene>
    <name evidence="1" type="ORF">ACFQ07_31510</name>
</gene>
<evidence type="ECO:0000313" key="1">
    <source>
        <dbReference type="EMBL" id="MFD0856802.1"/>
    </source>
</evidence>
<organism evidence="1 2">
    <name type="scientific">Actinomadura adrarensis</name>
    <dbReference type="NCBI Taxonomy" id="1819600"/>
    <lineage>
        <taxon>Bacteria</taxon>
        <taxon>Bacillati</taxon>
        <taxon>Actinomycetota</taxon>
        <taxon>Actinomycetes</taxon>
        <taxon>Streptosporangiales</taxon>
        <taxon>Thermomonosporaceae</taxon>
        <taxon>Actinomadura</taxon>
    </lineage>
</organism>
<evidence type="ECO:0000313" key="2">
    <source>
        <dbReference type="Proteomes" id="UP001597083"/>
    </source>
</evidence>
<dbReference type="Proteomes" id="UP001597083">
    <property type="component" value="Unassembled WGS sequence"/>
</dbReference>
<comment type="caution">
    <text evidence="1">The sequence shown here is derived from an EMBL/GenBank/DDBJ whole genome shotgun (WGS) entry which is preliminary data.</text>
</comment>
<name>A0ABW3CTC2_9ACTN</name>
<feature type="non-terminal residue" evidence="1">
    <location>
        <position position="154"/>
    </location>
</feature>